<evidence type="ECO:0000256" key="10">
    <source>
        <dbReference type="SAM" id="SignalP"/>
    </source>
</evidence>
<feature type="domain" description="Bifunctional inhibitor/plant lipid transfer protein/seed storage helical" evidence="11">
    <location>
        <begin position="52"/>
        <end position="132"/>
    </location>
</feature>
<evidence type="ECO:0000313" key="12">
    <source>
        <dbReference type="EMBL" id="GAA0148476.1"/>
    </source>
</evidence>
<sequence>MAISNHLHPFCNILKFALTTLIILAVLGSSTVAQPPMLEQELKTAPSPSPDCMELLLNISDCLRYVETGSNLTEPDKGCCPELAGLVESNPICLCQLLGSPGRKSGLRIEIKKALQLPSLCKVESPPTTSFCEAAGIPVGSPIASEGPSPASPDDMSEGLAASPSTTNDDNGGFSPAITTLRLFAFLTSAAIVFLQIYSG</sequence>
<name>A0AAV3PCP7_LITER</name>
<dbReference type="Proteomes" id="UP001454036">
    <property type="component" value="Unassembled WGS sequence"/>
</dbReference>
<keyword evidence="5 10" id="KW-0732">Signal</keyword>
<evidence type="ECO:0000259" key="11">
    <source>
        <dbReference type="SMART" id="SM00499"/>
    </source>
</evidence>
<dbReference type="GO" id="GO:0005886">
    <property type="term" value="C:plasma membrane"/>
    <property type="evidence" value="ECO:0007669"/>
    <property type="project" value="UniProtKB-SubCell"/>
</dbReference>
<comment type="subcellular location">
    <subcellularLocation>
        <location evidence="1">Cell membrane</location>
        <topology evidence="1">Lipid-anchor</topology>
        <topology evidence="1">GPI-anchor</topology>
    </subcellularLocation>
</comment>
<keyword evidence="4" id="KW-0336">GPI-anchor</keyword>
<protein>
    <recommendedName>
        <fullName evidence="11">Bifunctional inhibitor/plant lipid transfer protein/seed storage helical domain-containing protein</fullName>
    </recommendedName>
</protein>
<keyword evidence="4" id="KW-0472">Membrane</keyword>
<evidence type="ECO:0000256" key="3">
    <source>
        <dbReference type="ARBA" id="ARBA00022475"/>
    </source>
</evidence>
<keyword evidence="13" id="KW-1185">Reference proteome</keyword>
<comment type="caution">
    <text evidence="12">The sequence shown here is derived from an EMBL/GenBank/DDBJ whole genome shotgun (WGS) entry which is preliminary data.</text>
</comment>
<evidence type="ECO:0000256" key="5">
    <source>
        <dbReference type="ARBA" id="ARBA00022729"/>
    </source>
</evidence>
<organism evidence="12 13">
    <name type="scientific">Lithospermum erythrorhizon</name>
    <name type="common">Purple gromwell</name>
    <name type="synonym">Lithospermum officinale var. erythrorhizon</name>
    <dbReference type="NCBI Taxonomy" id="34254"/>
    <lineage>
        <taxon>Eukaryota</taxon>
        <taxon>Viridiplantae</taxon>
        <taxon>Streptophyta</taxon>
        <taxon>Embryophyta</taxon>
        <taxon>Tracheophyta</taxon>
        <taxon>Spermatophyta</taxon>
        <taxon>Magnoliopsida</taxon>
        <taxon>eudicotyledons</taxon>
        <taxon>Gunneridae</taxon>
        <taxon>Pentapetalae</taxon>
        <taxon>asterids</taxon>
        <taxon>lamiids</taxon>
        <taxon>Boraginales</taxon>
        <taxon>Boraginaceae</taxon>
        <taxon>Boraginoideae</taxon>
        <taxon>Lithospermeae</taxon>
        <taxon>Lithospermum</taxon>
    </lineage>
</organism>
<feature type="chain" id="PRO_5043719065" description="Bifunctional inhibitor/plant lipid transfer protein/seed storage helical domain-containing protein" evidence="10">
    <location>
        <begin position="34"/>
        <end position="200"/>
    </location>
</feature>
<dbReference type="EMBL" id="BAABME010001243">
    <property type="protein sequence ID" value="GAA0148476.1"/>
    <property type="molecule type" value="Genomic_DNA"/>
</dbReference>
<accession>A0AAV3PCP7</accession>
<evidence type="ECO:0000256" key="8">
    <source>
        <dbReference type="ARBA" id="ARBA00023288"/>
    </source>
</evidence>
<dbReference type="InterPro" id="IPR043325">
    <property type="entry name" value="LTSS"/>
</dbReference>
<dbReference type="SMART" id="SM00499">
    <property type="entry name" value="AAI"/>
    <property type="match status" value="1"/>
</dbReference>
<keyword evidence="6" id="KW-1015">Disulfide bond</keyword>
<dbReference type="InterPro" id="IPR036312">
    <property type="entry name" value="Bifun_inhib/LTP/seed_sf"/>
</dbReference>
<evidence type="ECO:0000256" key="1">
    <source>
        <dbReference type="ARBA" id="ARBA00004609"/>
    </source>
</evidence>
<dbReference type="InterPro" id="IPR016140">
    <property type="entry name" value="Bifunc_inhib/LTP/seed_store"/>
</dbReference>
<feature type="region of interest" description="Disordered" evidence="9">
    <location>
        <begin position="143"/>
        <end position="172"/>
    </location>
</feature>
<dbReference type="Pfam" id="PF14368">
    <property type="entry name" value="LTP_2"/>
    <property type="match status" value="1"/>
</dbReference>
<evidence type="ECO:0000256" key="2">
    <source>
        <dbReference type="ARBA" id="ARBA00009748"/>
    </source>
</evidence>
<dbReference type="SUPFAM" id="SSF47699">
    <property type="entry name" value="Bifunctional inhibitor/lipid-transfer protein/seed storage 2S albumin"/>
    <property type="match status" value="1"/>
</dbReference>
<evidence type="ECO:0000256" key="9">
    <source>
        <dbReference type="SAM" id="MobiDB-lite"/>
    </source>
</evidence>
<keyword evidence="7" id="KW-0325">Glycoprotein</keyword>
<comment type="similarity">
    <text evidence="2">Belongs to the plant LTP family.</text>
</comment>
<keyword evidence="8" id="KW-0449">Lipoprotein</keyword>
<feature type="signal peptide" evidence="10">
    <location>
        <begin position="1"/>
        <end position="33"/>
    </location>
</feature>
<dbReference type="CDD" id="cd00010">
    <property type="entry name" value="AAI_LTSS"/>
    <property type="match status" value="1"/>
</dbReference>
<dbReference type="Gene3D" id="1.10.110.10">
    <property type="entry name" value="Plant lipid-transfer and hydrophobic proteins"/>
    <property type="match status" value="1"/>
</dbReference>
<reference evidence="12 13" key="1">
    <citation type="submission" date="2024-01" db="EMBL/GenBank/DDBJ databases">
        <title>The complete chloroplast genome sequence of Lithospermum erythrorhizon: insights into the phylogenetic relationship among Boraginaceae species and the maternal lineages of purple gromwells.</title>
        <authorList>
            <person name="Okada T."/>
            <person name="Watanabe K."/>
        </authorList>
    </citation>
    <scope>NUCLEOTIDE SEQUENCE [LARGE SCALE GENOMIC DNA]</scope>
</reference>
<evidence type="ECO:0000313" key="13">
    <source>
        <dbReference type="Proteomes" id="UP001454036"/>
    </source>
</evidence>
<dbReference type="PANTHER" id="PTHR33044">
    <property type="entry name" value="BIFUNCTIONAL INHIBITOR/LIPID-TRANSFER PROTEIN/SEED STORAGE 2S ALBUMIN SUPERFAMILY PROTEIN-RELATED"/>
    <property type="match status" value="1"/>
</dbReference>
<evidence type="ECO:0000256" key="6">
    <source>
        <dbReference type="ARBA" id="ARBA00023157"/>
    </source>
</evidence>
<dbReference type="GO" id="GO:0098552">
    <property type="term" value="C:side of membrane"/>
    <property type="evidence" value="ECO:0007669"/>
    <property type="project" value="UniProtKB-KW"/>
</dbReference>
<dbReference type="AlphaFoldDB" id="A0AAV3PCP7"/>
<keyword evidence="3" id="KW-1003">Cell membrane</keyword>
<proteinExistence type="inferred from homology"/>
<gene>
    <name evidence="12" type="ORF">LIER_07908</name>
</gene>
<evidence type="ECO:0000256" key="4">
    <source>
        <dbReference type="ARBA" id="ARBA00022622"/>
    </source>
</evidence>
<evidence type="ECO:0000256" key="7">
    <source>
        <dbReference type="ARBA" id="ARBA00023180"/>
    </source>
</evidence>